<comment type="subcellular location">
    <subcellularLocation>
        <location evidence="1">Target cell membrane</location>
    </subcellularLocation>
</comment>
<dbReference type="GO" id="GO:0034605">
    <property type="term" value="P:cellular response to heat"/>
    <property type="evidence" value="ECO:0007669"/>
    <property type="project" value="TreeGrafter"/>
</dbReference>
<dbReference type="Pfam" id="PF10431">
    <property type="entry name" value="ClpB_D2-small"/>
    <property type="match status" value="1"/>
</dbReference>
<keyword evidence="6" id="KW-0800">Toxin</keyword>
<dbReference type="GO" id="GO:0005739">
    <property type="term" value="C:mitochondrion"/>
    <property type="evidence" value="ECO:0007669"/>
    <property type="project" value="TreeGrafter"/>
</dbReference>
<evidence type="ECO:0000313" key="12">
    <source>
        <dbReference type="Proteomes" id="UP000288716"/>
    </source>
</evidence>
<feature type="domain" description="Clp ATPase C-terminal" evidence="10">
    <location>
        <begin position="493"/>
        <end position="585"/>
    </location>
</feature>
<proteinExistence type="predicted"/>
<dbReference type="SUPFAM" id="SSF48403">
    <property type="entry name" value="Ankyrin repeat"/>
    <property type="match status" value="1"/>
</dbReference>
<dbReference type="VEuPathDB" id="VectorBase:LDEU005744"/>
<keyword evidence="7" id="KW-1053">Target membrane</keyword>
<dbReference type="InterPro" id="IPR019489">
    <property type="entry name" value="Clp_ATPase_C"/>
</dbReference>
<dbReference type="AlphaFoldDB" id="A0A443SFL2"/>
<dbReference type="PRINTS" id="PR00300">
    <property type="entry name" value="CLPPROTEASEA"/>
</dbReference>
<dbReference type="Gene3D" id="3.40.50.300">
    <property type="entry name" value="P-loop containing nucleotide triphosphate hydrolases"/>
    <property type="match status" value="1"/>
</dbReference>
<keyword evidence="12" id="KW-1185">Reference proteome</keyword>
<feature type="repeat" description="ANK" evidence="8">
    <location>
        <begin position="116"/>
        <end position="148"/>
    </location>
</feature>
<feature type="repeat" description="ANK" evidence="8">
    <location>
        <begin position="185"/>
        <end position="217"/>
    </location>
</feature>
<dbReference type="Proteomes" id="UP000288716">
    <property type="component" value="Unassembled WGS sequence"/>
</dbReference>
<dbReference type="SMART" id="SM00248">
    <property type="entry name" value="ANK"/>
    <property type="match status" value="2"/>
</dbReference>
<name>A0A443SFL2_9ACAR</name>
<keyword evidence="5" id="KW-0067">ATP-binding</keyword>
<dbReference type="InterPro" id="IPR003593">
    <property type="entry name" value="AAA+_ATPase"/>
</dbReference>
<evidence type="ECO:0000259" key="10">
    <source>
        <dbReference type="SMART" id="SM01086"/>
    </source>
</evidence>
<keyword evidence="7" id="KW-0472">Membrane</keyword>
<keyword evidence="8" id="KW-0040">ANK repeat</keyword>
<dbReference type="OrthoDB" id="47330at2759"/>
<dbReference type="InterPro" id="IPR002110">
    <property type="entry name" value="Ankyrin_rpt"/>
</dbReference>
<protein>
    <submittedName>
        <fullName evidence="11">Caseinolytic peptidase B-like protein</fullName>
    </submittedName>
</protein>
<evidence type="ECO:0000256" key="5">
    <source>
        <dbReference type="ARBA" id="ARBA00022840"/>
    </source>
</evidence>
<dbReference type="SMART" id="SM00382">
    <property type="entry name" value="AAA"/>
    <property type="match status" value="1"/>
</dbReference>
<reference evidence="11 12" key="1">
    <citation type="journal article" date="2018" name="Gigascience">
        <title>Genomes of trombidid mites reveal novel predicted allergens and laterally-transferred genes associated with secondary metabolism.</title>
        <authorList>
            <person name="Dong X."/>
            <person name="Chaisiri K."/>
            <person name="Xia D."/>
            <person name="Armstrong S.D."/>
            <person name="Fang Y."/>
            <person name="Donnelly M.J."/>
            <person name="Kadowaki T."/>
            <person name="McGarry J.W."/>
            <person name="Darby A.C."/>
            <person name="Makepeace B.L."/>
        </authorList>
    </citation>
    <scope>NUCLEOTIDE SEQUENCE [LARGE SCALE GENOMIC DNA]</scope>
    <source>
        <strain evidence="11">UoL-UT</strain>
    </source>
</reference>
<keyword evidence="3" id="KW-1052">Target cell membrane</keyword>
<keyword evidence="6" id="KW-0638">Presynaptic neurotoxin</keyword>
<organism evidence="11 12">
    <name type="scientific">Leptotrombidium deliense</name>
    <dbReference type="NCBI Taxonomy" id="299467"/>
    <lineage>
        <taxon>Eukaryota</taxon>
        <taxon>Metazoa</taxon>
        <taxon>Ecdysozoa</taxon>
        <taxon>Arthropoda</taxon>
        <taxon>Chelicerata</taxon>
        <taxon>Arachnida</taxon>
        <taxon>Acari</taxon>
        <taxon>Acariformes</taxon>
        <taxon>Trombidiformes</taxon>
        <taxon>Prostigmata</taxon>
        <taxon>Anystina</taxon>
        <taxon>Parasitengona</taxon>
        <taxon>Trombiculoidea</taxon>
        <taxon>Trombiculidae</taxon>
        <taxon>Leptotrombidium</taxon>
    </lineage>
</organism>
<evidence type="ECO:0000256" key="2">
    <source>
        <dbReference type="ARBA" id="ARBA00022483"/>
    </source>
</evidence>
<dbReference type="SUPFAM" id="SSF52540">
    <property type="entry name" value="P-loop containing nucleoside triphosphate hydrolases"/>
    <property type="match status" value="1"/>
</dbReference>
<dbReference type="GO" id="GO:0005524">
    <property type="term" value="F:ATP binding"/>
    <property type="evidence" value="ECO:0007669"/>
    <property type="project" value="UniProtKB-KW"/>
</dbReference>
<dbReference type="PANTHER" id="PTHR11638">
    <property type="entry name" value="ATP-DEPENDENT CLP PROTEASE"/>
    <property type="match status" value="1"/>
</dbReference>
<evidence type="ECO:0000256" key="6">
    <source>
        <dbReference type="ARBA" id="ARBA00023028"/>
    </source>
</evidence>
<dbReference type="CDD" id="cd19499">
    <property type="entry name" value="RecA-like_ClpB_Hsp104-like"/>
    <property type="match status" value="1"/>
</dbReference>
<accession>A0A443SFL2</accession>
<dbReference type="GO" id="GO:0006887">
    <property type="term" value="P:exocytosis"/>
    <property type="evidence" value="ECO:0007669"/>
    <property type="project" value="UniProtKB-KW"/>
</dbReference>
<evidence type="ECO:0000256" key="4">
    <source>
        <dbReference type="ARBA" id="ARBA00022741"/>
    </source>
</evidence>
<dbReference type="GO" id="GO:0044218">
    <property type="term" value="C:other organism cell membrane"/>
    <property type="evidence" value="ECO:0007669"/>
    <property type="project" value="UniProtKB-KW"/>
</dbReference>
<dbReference type="PROSITE" id="PS50297">
    <property type="entry name" value="ANK_REP_REGION"/>
    <property type="match status" value="2"/>
</dbReference>
<evidence type="ECO:0000256" key="7">
    <source>
        <dbReference type="ARBA" id="ARBA00023298"/>
    </source>
</evidence>
<dbReference type="Gene3D" id="1.10.8.60">
    <property type="match status" value="1"/>
</dbReference>
<evidence type="ECO:0000256" key="8">
    <source>
        <dbReference type="PROSITE-ProRule" id="PRU00023"/>
    </source>
</evidence>
<keyword evidence="2" id="KW-0268">Exocytosis</keyword>
<comment type="caution">
    <text evidence="11">The sequence shown here is derived from an EMBL/GenBank/DDBJ whole genome shotgun (WGS) entry which is preliminary data.</text>
</comment>
<evidence type="ECO:0000313" key="11">
    <source>
        <dbReference type="EMBL" id="RWS26295.1"/>
    </source>
</evidence>
<gene>
    <name evidence="11" type="ORF">B4U80_01853</name>
</gene>
<dbReference type="InterPro" id="IPR036770">
    <property type="entry name" value="Ankyrin_rpt-contain_sf"/>
</dbReference>
<dbReference type="Pfam" id="PF07724">
    <property type="entry name" value="AAA_2"/>
    <property type="match status" value="1"/>
</dbReference>
<sequence length="613" mass="69553">MQFWRALRHRLIPISHRITVAVPSKVSTVQRKFCENKLNVIRQIKPTNGKVILGSIVVASLPLVPFKNIFESFLISTAFLDAPNYNEQLFNVVLKGDLSALRRLKGKVDVNARHSLGWTALHVASVNGDSKMISLLIEMGADIDAEDLFSNVNLVAKEKQMNSIQVLLSREDEFSHRLNNRCSFRGFTALHYAVLSGDTESVLVLLKNGANPLKCDESGHKAIDYTAENQKEMKNALIKYTKKYAEQEKIKEVEERRKFPLEKRLKQVIVGQEGAIAIVAATIRRKENGWFDEDHPLVFLFLGSSGIGKTELAKQVAKYLHKNNKKGFVRLDMSEYQQKHEVAKLIGAPPGYIGYDKGGQLTKALKEFPNAVVLFDEVEKAHPDVLTVLLQLFDEGRLTDGHGKTVECKDAIFIMTSNLASDEIAEYGVQLRQEAQEIAKKRYAGKVVDDQYIEEITVSKHFKENVVRPILKQSLKRDEFLGRINEIVYFLPFSESELKLLVLKELNAWAKRSTEKHNIQLTWDKRVIDVLINGYNVYYGARSIKHEVERRVINQLAAAHEFGHIHQNSKIHLTVEQDSNNSDNLMIKMIVKGKNDKKGVLMDLAFKSPLNKS</sequence>
<dbReference type="Gene3D" id="1.25.40.20">
    <property type="entry name" value="Ankyrin repeat-containing domain"/>
    <property type="match status" value="2"/>
</dbReference>
<dbReference type="EMBL" id="NCKV01002889">
    <property type="protein sequence ID" value="RWS26295.1"/>
    <property type="molecule type" value="Genomic_DNA"/>
</dbReference>
<dbReference type="STRING" id="299467.A0A443SFL2"/>
<dbReference type="InterPro" id="IPR001270">
    <property type="entry name" value="ClpA/B"/>
</dbReference>
<dbReference type="InterPro" id="IPR027417">
    <property type="entry name" value="P-loop_NTPase"/>
</dbReference>
<keyword evidence="6" id="KW-0528">Neurotoxin</keyword>
<dbReference type="GO" id="GO:0044231">
    <property type="term" value="C:host cell presynaptic membrane"/>
    <property type="evidence" value="ECO:0007669"/>
    <property type="project" value="UniProtKB-KW"/>
</dbReference>
<dbReference type="SMART" id="SM01086">
    <property type="entry name" value="ClpB_D2-small"/>
    <property type="match status" value="1"/>
</dbReference>
<feature type="domain" description="AAA+ ATPase" evidence="9">
    <location>
        <begin position="295"/>
        <end position="435"/>
    </location>
</feature>
<keyword evidence="4" id="KW-0547">Nucleotide-binding</keyword>
<evidence type="ECO:0000259" key="9">
    <source>
        <dbReference type="SMART" id="SM00382"/>
    </source>
</evidence>
<dbReference type="InterPro" id="IPR003959">
    <property type="entry name" value="ATPase_AAA_core"/>
</dbReference>
<evidence type="ECO:0000256" key="3">
    <source>
        <dbReference type="ARBA" id="ARBA00022537"/>
    </source>
</evidence>
<dbReference type="Pfam" id="PF12796">
    <property type="entry name" value="Ank_2"/>
    <property type="match status" value="2"/>
</dbReference>
<dbReference type="InterPro" id="IPR050130">
    <property type="entry name" value="ClpA_ClpB"/>
</dbReference>
<dbReference type="GO" id="GO:0016887">
    <property type="term" value="F:ATP hydrolysis activity"/>
    <property type="evidence" value="ECO:0007669"/>
    <property type="project" value="InterPro"/>
</dbReference>
<dbReference type="PANTHER" id="PTHR11638:SF93">
    <property type="entry name" value="MITOCHONDRIAL DISAGGREGASE"/>
    <property type="match status" value="1"/>
</dbReference>
<evidence type="ECO:0000256" key="1">
    <source>
        <dbReference type="ARBA" id="ARBA00004175"/>
    </source>
</evidence>
<dbReference type="PROSITE" id="PS50088">
    <property type="entry name" value="ANK_REPEAT"/>
    <property type="match status" value="2"/>
</dbReference>